<feature type="compositionally biased region" description="Basic and acidic residues" evidence="1">
    <location>
        <begin position="544"/>
        <end position="562"/>
    </location>
</feature>
<sequence>MRSKVFLSSHQSSTLFTEEHLPSSSWQTFSKTQQDKSSYPREIHRQSVTKSSGVTHQSNFLSSNSSVVSGKYVTASSLPAIVRSKIPRNISSFSTPLYKEPRAPSSVTAGKSRLFSTQSSFTPLYLHSFHGLITSNKLGVASAGQIPNSFFKTQHHTPSIITSGLHGRLPASTSKIGHQPRTISTESSTSSLDKHAYSRYQTPHTESLVLTLTYQPMPSTLESAHQVNFSSPHTSLASTVSPSSQPKISSHVLQRRSSAELNLPFTRPILKTITTSVVYKENMKGSSLDSSGTSPIQEITSAVNVPQIPAPSIQLGTTVPPKDNMSTSSPADVAGHPSTEQPTTSIAEVSNVKLLVIVATVPSIVLCIFFVAVMFFRRNRRRKNNFKYSIKLEYMDSLRSRCANSRLDLSLKEIHIDLEMPNLSNDRRDSIDCSRGTSLTGTQIRELQILSQECKENLEWISEVIARDMGTSMCPRQPVNRDSVYSVKEKGSYEPSAKIIRRESSKRGRETIKWRVPIKRRRDSGEFDQNDSVCTEDTTLTSEWKDEREVDGERSKGVDKSCKIKRTPSHLSEDRRVPVPSKKLPELQEQEKDRKETELDDNRPGIDFNPKKEEKPHAKRSGKRFETL</sequence>
<reference evidence="3 4" key="1">
    <citation type="submission" date="2022-05" db="EMBL/GenBank/DDBJ databases">
        <authorList>
            <consortium name="Genoscope - CEA"/>
            <person name="William W."/>
        </authorList>
    </citation>
    <scope>NUCLEOTIDE SEQUENCE [LARGE SCALE GENOMIC DNA]</scope>
</reference>
<keyword evidence="2" id="KW-1133">Transmembrane helix</keyword>
<dbReference type="EMBL" id="CALNXK010000100">
    <property type="protein sequence ID" value="CAH3154964.1"/>
    <property type="molecule type" value="Genomic_DNA"/>
</dbReference>
<evidence type="ECO:0000313" key="4">
    <source>
        <dbReference type="Proteomes" id="UP001159405"/>
    </source>
</evidence>
<keyword evidence="4" id="KW-1185">Reference proteome</keyword>
<evidence type="ECO:0000256" key="1">
    <source>
        <dbReference type="SAM" id="MobiDB-lite"/>
    </source>
</evidence>
<gene>
    <name evidence="3" type="ORF">PLOB_00001116</name>
</gene>
<keyword evidence="2" id="KW-0812">Transmembrane</keyword>
<feature type="region of interest" description="Disordered" evidence="1">
    <location>
        <begin position="224"/>
        <end position="255"/>
    </location>
</feature>
<dbReference type="Proteomes" id="UP001159405">
    <property type="component" value="Unassembled WGS sequence"/>
</dbReference>
<name>A0ABN8Q4U5_9CNID</name>
<accession>A0ABN8Q4U5</accession>
<feature type="compositionally biased region" description="Basic and acidic residues" evidence="1">
    <location>
        <begin position="571"/>
        <end position="616"/>
    </location>
</feature>
<feature type="region of interest" description="Disordered" evidence="1">
    <location>
        <begin position="544"/>
        <end position="628"/>
    </location>
</feature>
<keyword evidence="2" id="KW-0472">Membrane</keyword>
<protein>
    <submittedName>
        <fullName evidence="3">Uncharacterized protein</fullName>
    </submittedName>
</protein>
<evidence type="ECO:0000256" key="2">
    <source>
        <dbReference type="SAM" id="Phobius"/>
    </source>
</evidence>
<feature type="region of interest" description="Disordered" evidence="1">
    <location>
        <begin position="315"/>
        <end position="343"/>
    </location>
</feature>
<proteinExistence type="predicted"/>
<feature type="transmembrane region" description="Helical" evidence="2">
    <location>
        <begin position="354"/>
        <end position="376"/>
    </location>
</feature>
<organism evidence="3 4">
    <name type="scientific">Porites lobata</name>
    <dbReference type="NCBI Taxonomy" id="104759"/>
    <lineage>
        <taxon>Eukaryota</taxon>
        <taxon>Metazoa</taxon>
        <taxon>Cnidaria</taxon>
        <taxon>Anthozoa</taxon>
        <taxon>Hexacorallia</taxon>
        <taxon>Scleractinia</taxon>
        <taxon>Fungiina</taxon>
        <taxon>Poritidae</taxon>
        <taxon>Porites</taxon>
    </lineage>
</organism>
<evidence type="ECO:0000313" key="3">
    <source>
        <dbReference type="EMBL" id="CAH3154964.1"/>
    </source>
</evidence>
<comment type="caution">
    <text evidence="3">The sequence shown here is derived from an EMBL/GenBank/DDBJ whole genome shotgun (WGS) entry which is preliminary data.</text>
</comment>